<dbReference type="Pfam" id="PF12340">
    <property type="entry name" value="DUF3638"/>
    <property type="match status" value="1"/>
</dbReference>
<feature type="domain" description="DUF6606" evidence="9">
    <location>
        <begin position="4"/>
        <end position="148"/>
    </location>
</feature>
<dbReference type="Pfam" id="PF20255">
    <property type="entry name" value="DUF6606"/>
    <property type="match status" value="1"/>
</dbReference>
<proteinExistence type="predicted"/>
<keyword evidence="5" id="KW-0378">Hydrolase</keyword>
<dbReference type="InterPro" id="IPR051346">
    <property type="entry name" value="OTU_Deubiquitinase"/>
</dbReference>
<keyword evidence="3" id="KW-0645">Protease</keyword>
<reference evidence="10" key="1">
    <citation type="submission" date="2019-07" db="EMBL/GenBank/DDBJ databases">
        <title>Hyphodiscus hymeniophilus genome sequencing and assembly.</title>
        <authorList>
            <person name="Kramer G."/>
            <person name="Nodwell J."/>
        </authorList>
    </citation>
    <scope>NUCLEOTIDE SEQUENCE</scope>
    <source>
        <strain evidence="10">ATCC 34498</strain>
    </source>
</reference>
<evidence type="ECO:0000256" key="3">
    <source>
        <dbReference type="ARBA" id="ARBA00022670"/>
    </source>
</evidence>
<dbReference type="EC" id="3.4.19.12" evidence="2"/>
<dbReference type="Pfam" id="PF12359">
    <property type="entry name" value="DUF3645"/>
    <property type="match status" value="1"/>
</dbReference>
<dbReference type="InterPro" id="IPR022099">
    <property type="entry name" value="DUF3638"/>
</dbReference>
<dbReference type="PANTHER" id="PTHR13367">
    <property type="entry name" value="UBIQUITIN THIOESTERASE"/>
    <property type="match status" value="1"/>
</dbReference>
<dbReference type="GO" id="GO:0006508">
    <property type="term" value="P:proteolysis"/>
    <property type="evidence" value="ECO:0007669"/>
    <property type="project" value="UniProtKB-KW"/>
</dbReference>
<gene>
    <name evidence="10" type="ORF">D0Z07_4347</name>
</gene>
<organism evidence="10 11">
    <name type="scientific">Hyphodiscus hymeniophilus</name>
    <dbReference type="NCBI Taxonomy" id="353542"/>
    <lineage>
        <taxon>Eukaryota</taxon>
        <taxon>Fungi</taxon>
        <taxon>Dikarya</taxon>
        <taxon>Ascomycota</taxon>
        <taxon>Pezizomycotina</taxon>
        <taxon>Leotiomycetes</taxon>
        <taxon>Helotiales</taxon>
        <taxon>Hyphodiscaceae</taxon>
        <taxon>Hyphodiscus</taxon>
    </lineage>
</organism>
<evidence type="ECO:0000259" key="8">
    <source>
        <dbReference type="Pfam" id="PF12359"/>
    </source>
</evidence>
<dbReference type="PANTHER" id="PTHR13367:SF34">
    <property type="match status" value="1"/>
</dbReference>
<keyword evidence="4" id="KW-0833">Ubl conjugation pathway</keyword>
<evidence type="ECO:0000256" key="5">
    <source>
        <dbReference type="ARBA" id="ARBA00022801"/>
    </source>
</evidence>
<evidence type="ECO:0000313" key="10">
    <source>
        <dbReference type="EMBL" id="KAG0649292.1"/>
    </source>
</evidence>
<evidence type="ECO:0000259" key="7">
    <source>
        <dbReference type="Pfam" id="PF12340"/>
    </source>
</evidence>
<evidence type="ECO:0000256" key="6">
    <source>
        <dbReference type="ARBA" id="ARBA00022807"/>
    </source>
</evidence>
<name>A0A9P6VJW2_9HELO</name>
<sequence>MFINMKAVRDSTGAVSEGKLADALRDLDKKGGSLPLHIRAQNAGIIISKVNQSINLEVFELAPHNEAVITTKGRLRRSFPGPALSVDMQIFEQISLQATMAHTLAKMSHQSAVGTQPKAMKAGQMHDEDRDTTHPKLVTELFMGFLRSPISVAEVAPLVAYPRRHAAGFHSLLDSVEPTQRPLQKLHGISHDPRLREITGISLEVSTSNDLLYSMNAKVVRRLVKLDSAIKRSILNFIKDVLQRSRTLLDTRWSEIMKRELLHINLLPLKDLDFEQDTFVSLPELDHYIKAATDRKSDNGSLTFQPRSALIKYEAEVLPKALALTADYTVYNLKAFEAWVASNLESWLDNHKASSSTCADLDELIRTYHSIAKSFYSGNPEGVSLMLLTIFELWSACDESAIHCCEILRDYDPGISKEPLESLVLPSKSLMERLLRLENYVKRRRECAKFPAMHIFQKFGHQNIFSSRYFAQSPDHQSLLAEIKAKAASDRQEKQDEFRSKKAQYNDLMQLYDQNNCEYYEYKDPSTEIFENRHSSTCQKCIYESEAAAMKIIVHEWPLPSDEWAERCTVFELKVLQSFGHWRETTLFVMMNVLQSAYKQKEAPRASYPLHSYAGLSAFFVPFSSTKRIGLLSQDKPHEATHRSAKYVSSSTESDVCPNNGLAYKYYDSETGLFITNLNPGNEIPRACSYKLPTLSSSLQKFLFRPASKPDGLSPNTVIAKALHEVLQRVKENWETSQVLQTLISLAHRLLSLTPTQKIRDECLAYLAEVRLITFSWVNLLQQKASKAADDNQRVDLSAKAAEIALTCVDSFNLDERYLYSVLSMSKYATILLQCSIVIQEGNLTVSKSTEPVTSLLYQRWRALSYSCHTLLSEEILERNNQCLDDAIKGSWSAYQAGHGWQVASDQARHWLITQIAPDGESDPISVHFNMLDSDLLVNEVPLARLPAQYETHPYYSTFFGKSTIEIMPTAVSGCNSLQSRSMLATRFMLAWITILATKSGCKYELIPSRLFRGNFPTAFVENFAHWYDLSTSSIEFRPIKDPWTSSPTNWRATHQTRAGLESKLHLTKDGKSLVGVKSETAEMISRILSPLEDPLRIHGIFNHRSVSLDIGLPNLQLGFYLKSQASSIQSRQFRGMSIDPDQSLGTLIGLSNKLILKDERQGNRRIIVPEGSVSHHISNGHIRVIIDKTSASKALVYEVNSRLDLKDSDQYLLERDCIRSSTFRVSGFGAEDHTIEHDAVYKARHGSQFSVQGSRAFLISSFIYRDGVALPLAISSSSSLNTKLYTFLSQTLKILGPSSPLEPSELKYDSKLLLDGCTFFSTYWTVLHQNLGQGQSWIDKFRLMIWLSILAFSEKTSMEIIQVLASFFKVPAMVQIPIPRMESIQLEHGAKATKPALEKLIDGAVLPFDSCPEGQLPSLLNKKRALTDLASALHPQFPCEIPATPDCGAPGNFSKKISDTLVGQAFSPIGTPSSSFSVPEWNLQKRHGFVSFDEILGCTVPPVLPPAPTDLTDLWSRASPADTEILRLGGLIDHLDVRAKSKYERDYIKDLQESMSFLWEREETHHLKPGQDVEDVLFHHLDSCNKRCNGIYSAIVSRLIASANDASEMASIVRQWPRLSPTLLLQQLSRSRWSKIQSWQYCIVQYGLALTELQRAERLFSSVGNHTELIKELKNPGHTNWSPFEFPEALLLEVESGILIREVQEQIARQMRDPPSNTNVVMQLNMGEGKSSVIIPIVAVALANGSRLVRVIVAKPQSKQMLHMLLSKLGGLLDRRVYHMPFSRELKLGQTQADVIDNICRECMESGGILLIQPEHILSFKLMGLECLITGKEVVGRSLLSTQDFFDTSSRDLVDESDENFSVKFELIYTMGIQRPIELSPDRWICIHHVLGLVRKFVPLVKTNFPDSLDVYEGGPGAFPRTRILRPIAGEKILSHIAKHICKAGMNGFPIARQPEPVRQAVFRYITERNLTAEEIAQVENEGGFWADTTSNTLLLLRGLLAGGVLAFAFGQKRWRVNYGLDSTRLPGTKLAVPHRAKDSPAPHSEFSHPDVVIVLTSLSYYYGGLKNNEPFLALGHLLKADQAGDEYQEWVKDAPGLPIAFQHVSGITLKDEVQCKDQVFPSLRFAKAAVDYFLAHIVFPKEMKEFPHKLSASGWGIGQLKALPTTGFSGTNDSRKVLPLSVGHLDLVEQKHTNALVLEYLLQPDNSVALIPSREKTFSSDAELLMDMVTKMDREVQVILDVGAQILELSNLMVASKWLKMTQDHDKLQAAIFFDDSDELCVIDRSGRVELWQTSPFAKQPDVCLVFLDEAHTRGTDLKLPIHYLAAVTLGPSLTKDRLVQACMRMRQLGKGQSVVFCVAEEIASKILARSSKRDEATIDVSDVLEWAISETSVDIRRSLPLWATQGQRFEKQSAIWAGAEARDAGHAQISKELADEFLEDEARSLQDRYRPRPGTDVIPFGHAGQNKNLKLIIERCQEFNDLEFASSTLQEEQERELSPEIAEERQVQKPKTAEPAAHIIYDDLKAFVTQGVPVPGSKAYKPAFEALCNTSAAAYLDITQFPRDLFVTADFASTIQIAATSDILDAYQRPVQWVLTSTSRPYSGSGNIVEFMMIISPFEANVLLSLIQISESVTLHLYSPRPNMGFRALDGLDLYTVHVRPVMPTMPRNLIIQLNLFAGQLYLSSYQEYVELCQSLGLAYGKTDKGNVVAADGFIISRNGSVGPGSGCTFTDSPVKFLKVLMTNIRRNCEAIDKTHMGQILDGKILLPTDFGKWEDGI</sequence>
<dbReference type="Proteomes" id="UP000785200">
    <property type="component" value="Unassembled WGS sequence"/>
</dbReference>
<evidence type="ECO:0000313" key="11">
    <source>
        <dbReference type="Proteomes" id="UP000785200"/>
    </source>
</evidence>
<keyword evidence="6" id="KW-0788">Thiol protease</keyword>
<evidence type="ECO:0000259" key="9">
    <source>
        <dbReference type="Pfam" id="PF20255"/>
    </source>
</evidence>
<accession>A0A9P6VJW2</accession>
<evidence type="ECO:0000256" key="4">
    <source>
        <dbReference type="ARBA" id="ARBA00022786"/>
    </source>
</evidence>
<evidence type="ECO:0000256" key="2">
    <source>
        <dbReference type="ARBA" id="ARBA00012759"/>
    </source>
</evidence>
<dbReference type="GO" id="GO:0004843">
    <property type="term" value="F:cysteine-type deubiquitinase activity"/>
    <property type="evidence" value="ECO:0007669"/>
    <property type="project" value="UniProtKB-EC"/>
</dbReference>
<dbReference type="OrthoDB" id="3182339at2759"/>
<dbReference type="InterPro" id="IPR046541">
    <property type="entry name" value="DUF6606"/>
</dbReference>
<protein>
    <recommendedName>
        <fullName evidence="2">ubiquitinyl hydrolase 1</fullName>
        <ecNumber evidence="2">3.4.19.12</ecNumber>
    </recommendedName>
</protein>
<keyword evidence="11" id="KW-1185">Reference proteome</keyword>
<feature type="domain" description="DUF3645" evidence="8">
    <location>
        <begin position="2023"/>
        <end position="2058"/>
    </location>
</feature>
<feature type="domain" description="DUF3638" evidence="7">
    <location>
        <begin position="1679"/>
        <end position="1900"/>
    </location>
</feature>
<comment type="caution">
    <text evidence="10">The sequence shown here is derived from an EMBL/GenBank/DDBJ whole genome shotgun (WGS) entry which is preliminary data.</text>
</comment>
<evidence type="ECO:0000256" key="1">
    <source>
        <dbReference type="ARBA" id="ARBA00000707"/>
    </source>
</evidence>
<dbReference type="EMBL" id="VNKQ01000008">
    <property type="protein sequence ID" value="KAG0649292.1"/>
    <property type="molecule type" value="Genomic_DNA"/>
</dbReference>
<dbReference type="InterPro" id="IPR022105">
    <property type="entry name" value="DUF3645"/>
</dbReference>
<comment type="catalytic activity">
    <reaction evidence="1">
        <text>Thiol-dependent hydrolysis of ester, thioester, amide, peptide and isopeptide bonds formed by the C-terminal Gly of ubiquitin (a 76-residue protein attached to proteins as an intracellular targeting signal).</text>
        <dbReference type="EC" id="3.4.19.12"/>
    </reaction>
</comment>